<evidence type="ECO:0000313" key="7">
    <source>
        <dbReference type="EMBL" id="WLF52415.1"/>
    </source>
</evidence>
<dbReference type="InterPro" id="IPR002347">
    <property type="entry name" value="SDR_fam"/>
</dbReference>
<dbReference type="SUPFAM" id="SSF51735">
    <property type="entry name" value="NAD(P)-binding Rossmann-fold domains"/>
    <property type="match status" value="1"/>
</dbReference>
<dbReference type="InterPro" id="IPR020904">
    <property type="entry name" value="Sc_DH/Rdtase_CS"/>
</dbReference>
<evidence type="ECO:0000259" key="4">
    <source>
        <dbReference type="SMART" id="SM00822"/>
    </source>
</evidence>
<dbReference type="InterPro" id="IPR057326">
    <property type="entry name" value="KR_dom"/>
</dbReference>
<evidence type="ECO:0000313" key="6">
    <source>
        <dbReference type="EMBL" id="WLF51788.1"/>
    </source>
</evidence>
<comment type="similarity">
    <text evidence="1 3">Belongs to the short-chain dehydrogenases/reductases (SDR) family.</text>
</comment>
<evidence type="ECO:0000313" key="5">
    <source>
        <dbReference type="EMBL" id="MCZ4588748.1"/>
    </source>
</evidence>
<gene>
    <name evidence="5" type="ORF">O4328_34740</name>
    <name evidence="6" type="ORF">Q5707_40655</name>
    <name evidence="7" type="ORF">Q5707_44340</name>
</gene>
<dbReference type="PRINTS" id="PR00081">
    <property type="entry name" value="GDHRDH"/>
</dbReference>
<dbReference type="Proteomes" id="UP001066327">
    <property type="component" value="Unassembled WGS sequence"/>
</dbReference>
<evidence type="ECO:0000256" key="3">
    <source>
        <dbReference type="RuleBase" id="RU000363"/>
    </source>
</evidence>
<reference evidence="6" key="2">
    <citation type="submission" date="2023-07" db="EMBL/GenBank/DDBJ databases">
        <title>Genomic analysis of Rhodococcus opacus VOC-14 with glycol ethers degradation activity.</title>
        <authorList>
            <person name="Narkevich D.A."/>
            <person name="Hlushen A.M."/>
            <person name="Akhremchuk A.E."/>
            <person name="Sikolenko M.A."/>
            <person name="Valentovich L.N."/>
        </authorList>
    </citation>
    <scope>NUCLEOTIDE SEQUENCE</scope>
    <source>
        <strain evidence="6">VOC-14</strain>
        <plasmid evidence="6">pRho-VOC14-L</plasmid>
    </source>
</reference>
<evidence type="ECO:0000256" key="2">
    <source>
        <dbReference type="ARBA" id="ARBA00023002"/>
    </source>
</evidence>
<dbReference type="PANTHER" id="PTHR45024:SF2">
    <property type="entry name" value="SCP2 DOMAIN-CONTAINING PROTEIN"/>
    <property type="match status" value="1"/>
</dbReference>
<accession>A0AAX3YUI1</accession>
<feature type="domain" description="Ketoreductase" evidence="4">
    <location>
        <begin position="7"/>
        <end position="201"/>
    </location>
</feature>
<proteinExistence type="inferred from homology"/>
<dbReference type="FunFam" id="3.40.50.720:FF:000084">
    <property type="entry name" value="Short-chain dehydrogenase reductase"/>
    <property type="match status" value="1"/>
</dbReference>
<dbReference type="PRINTS" id="PR00080">
    <property type="entry name" value="SDRFAMILY"/>
</dbReference>
<sequence length="307" mass="32021">MGHLDGRTVIVTGAGRGIGREHALLFAAEGANVVVNDLGGAQDGSGAAAGPAQDVVDEIIAAGGRAVANGDDVADSAGASRIVATAIDTFGGVDGLVNNAGILRDRVLVNIDDADWDLVLRVNLRGTFLMTREVSRFWREQSKAGEQVTGSVVNTSSESGVFGNPGQTNYSAAKAAVASLTQVASKELKRYGVRVNAILPQARTRLTESAFGDALAGRDGEFDRFDPANVSPFVGYLLSPECPLTGEVFLVGGSRVQRIQPWTKDPEWKLMGDGRWTLDGLSRAVAEAGVPSGASTWTANPEKAAAR</sequence>
<reference evidence="5" key="1">
    <citation type="submission" date="2022-12" db="EMBL/GenBank/DDBJ databases">
        <authorList>
            <person name="Krivoruchko A.V."/>
            <person name="Elkin A."/>
        </authorList>
    </citation>
    <scope>NUCLEOTIDE SEQUENCE</scope>
    <source>
        <strain evidence="5">IEGM 249</strain>
    </source>
</reference>
<geneLocation type="plasmid" evidence="6 9">
    <name>pRho-VOC14-L</name>
</geneLocation>
<evidence type="ECO:0000313" key="9">
    <source>
        <dbReference type="Proteomes" id="UP001231166"/>
    </source>
</evidence>
<protein>
    <submittedName>
        <fullName evidence="6">SDR family oxidoreductase</fullName>
    </submittedName>
</protein>
<dbReference type="PANTHER" id="PTHR45024">
    <property type="entry name" value="DEHYDROGENASES, SHORT CHAIN"/>
    <property type="match status" value="1"/>
</dbReference>
<dbReference type="SMART" id="SM00822">
    <property type="entry name" value="PKS_KR"/>
    <property type="match status" value="1"/>
</dbReference>
<dbReference type="InterPro" id="IPR051687">
    <property type="entry name" value="Peroxisomal_Beta-Oxidation"/>
</dbReference>
<evidence type="ECO:0000313" key="8">
    <source>
        <dbReference type="Proteomes" id="UP001066327"/>
    </source>
</evidence>
<dbReference type="EMBL" id="JAPWIS010000025">
    <property type="protein sequence ID" value="MCZ4588748.1"/>
    <property type="molecule type" value="Genomic_DNA"/>
</dbReference>
<dbReference type="GO" id="GO:0016491">
    <property type="term" value="F:oxidoreductase activity"/>
    <property type="evidence" value="ECO:0007669"/>
    <property type="project" value="UniProtKB-KW"/>
</dbReference>
<dbReference type="Gene3D" id="3.40.50.720">
    <property type="entry name" value="NAD(P)-binding Rossmann-like Domain"/>
    <property type="match status" value="1"/>
</dbReference>
<keyword evidence="8" id="KW-1185">Reference proteome</keyword>
<dbReference type="AlphaFoldDB" id="A0AAX3YUI1"/>
<dbReference type="NCBIfam" id="NF005861">
    <property type="entry name" value="PRK07791.1"/>
    <property type="match status" value="1"/>
</dbReference>
<evidence type="ECO:0000256" key="1">
    <source>
        <dbReference type="ARBA" id="ARBA00006484"/>
    </source>
</evidence>
<name>A0AAX3YUI1_RHOOP</name>
<dbReference type="Proteomes" id="UP001231166">
    <property type="component" value="Plasmid pRho-VOC14-L"/>
</dbReference>
<dbReference type="EMBL" id="CP130956">
    <property type="protein sequence ID" value="WLF52415.1"/>
    <property type="molecule type" value="Genomic_DNA"/>
</dbReference>
<dbReference type="Pfam" id="PF00106">
    <property type="entry name" value="adh_short"/>
    <property type="match status" value="1"/>
</dbReference>
<dbReference type="RefSeq" id="WP_206016536.1">
    <property type="nucleotide sequence ID" value="NZ_CP130956.1"/>
</dbReference>
<organism evidence="6 9">
    <name type="scientific">Rhodococcus opacus</name>
    <name type="common">Nocardia opaca</name>
    <dbReference type="NCBI Taxonomy" id="37919"/>
    <lineage>
        <taxon>Bacteria</taxon>
        <taxon>Bacillati</taxon>
        <taxon>Actinomycetota</taxon>
        <taxon>Actinomycetes</taxon>
        <taxon>Mycobacteriales</taxon>
        <taxon>Nocardiaceae</taxon>
        <taxon>Rhodococcus</taxon>
    </lineage>
</organism>
<dbReference type="InterPro" id="IPR036291">
    <property type="entry name" value="NAD(P)-bd_dom_sf"/>
</dbReference>
<dbReference type="PROSITE" id="PS00061">
    <property type="entry name" value="ADH_SHORT"/>
    <property type="match status" value="1"/>
</dbReference>
<dbReference type="EMBL" id="CP130956">
    <property type="protein sequence ID" value="WLF51788.1"/>
    <property type="molecule type" value="Genomic_DNA"/>
</dbReference>
<keyword evidence="2" id="KW-0560">Oxidoreductase</keyword>
<keyword evidence="6" id="KW-0614">Plasmid</keyword>